<keyword evidence="7" id="KW-1185">Reference proteome</keyword>
<dbReference type="InterPro" id="IPR013083">
    <property type="entry name" value="Znf_RING/FYVE/PHD"/>
</dbReference>
<dbReference type="InterPro" id="IPR001841">
    <property type="entry name" value="Znf_RING"/>
</dbReference>
<dbReference type="Proteomes" id="UP000215914">
    <property type="component" value="Unassembled WGS sequence"/>
</dbReference>
<dbReference type="InterPro" id="IPR045899">
    <property type="entry name" value="ATL71-like"/>
</dbReference>
<dbReference type="GO" id="GO:0008270">
    <property type="term" value="F:zinc ion binding"/>
    <property type="evidence" value="ECO:0007669"/>
    <property type="project" value="UniProtKB-KW"/>
</dbReference>
<dbReference type="Gene3D" id="3.30.40.10">
    <property type="entry name" value="Zinc/RING finger domain, C3HC4 (zinc finger)"/>
    <property type="match status" value="1"/>
</dbReference>
<reference evidence="6" key="2">
    <citation type="submission" date="2020-06" db="EMBL/GenBank/DDBJ databases">
        <title>Helianthus annuus Genome sequencing and assembly Release 2.</title>
        <authorList>
            <person name="Gouzy J."/>
            <person name="Langlade N."/>
            <person name="Munos S."/>
        </authorList>
    </citation>
    <scope>NUCLEOTIDE SEQUENCE</scope>
    <source>
        <tissue evidence="6">Leaves</tissue>
    </source>
</reference>
<name>A0A9K3J0B4_HELAN</name>
<evidence type="ECO:0000313" key="6">
    <source>
        <dbReference type="EMBL" id="KAF5806037.1"/>
    </source>
</evidence>
<gene>
    <name evidence="6" type="ORF">HanXRQr2_Chr05g0216671</name>
</gene>
<dbReference type="Gramene" id="mRNA:HanXRQr2_Chr05g0216671">
    <property type="protein sequence ID" value="CDS:HanXRQr2_Chr05g0216671.1"/>
    <property type="gene ID" value="HanXRQr2_Chr05g0216671"/>
</dbReference>
<evidence type="ECO:0000313" key="7">
    <source>
        <dbReference type="Proteomes" id="UP000215914"/>
    </source>
</evidence>
<dbReference type="PANTHER" id="PTHR46719">
    <property type="entry name" value="TRANSCRIPTION FACTOR C2H2 FAMILY-RELATED"/>
    <property type="match status" value="1"/>
</dbReference>
<evidence type="ECO:0000259" key="5">
    <source>
        <dbReference type="PROSITE" id="PS50089"/>
    </source>
</evidence>
<dbReference type="SUPFAM" id="SSF57850">
    <property type="entry name" value="RING/U-box"/>
    <property type="match status" value="1"/>
</dbReference>
<keyword evidence="1" id="KW-0479">Metal-binding</keyword>
<dbReference type="EMBL" id="MNCJ02000320">
    <property type="protein sequence ID" value="KAF5806037.1"/>
    <property type="molecule type" value="Genomic_DNA"/>
</dbReference>
<dbReference type="SMART" id="SM00249">
    <property type="entry name" value="PHD"/>
    <property type="match status" value="1"/>
</dbReference>
<evidence type="ECO:0000256" key="2">
    <source>
        <dbReference type="ARBA" id="ARBA00022771"/>
    </source>
</evidence>
<sequence>MMINIIFYICLLVPILRIKSELLILLKEFISYLFGYRVNHQQDVFLVDLPIIRFEDLQNHRHRSVDRMCFICSQDYNNNDVLCQLSRCGHVFHSDCVGKQLHSKQTYCTFCRTPVFAGLSHV</sequence>
<keyword evidence="2 4" id="KW-0863">Zinc-finger</keyword>
<dbReference type="InterPro" id="IPR001965">
    <property type="entry name" value="Znf_PHD"/>
</dbReference>
<dbReference type="PROSITE" id="PS50089">
    <property type="entry name" value="ZF_RING_2"/>
    <property type="match status" value="1"/>
</dbReference>
<proteinExistence type="predicted"/>
<keyword evidence="3" id="KW-0862">Zinc</keyword>
<dbReference type="PANTHER" id="PTHR46719:SF7">
    <property type="entry name" value="RING-H2 FINGER PROTEIN ATL71-RELATED"/>
    <property type="match status" value="1"/>
</dbReference>
<reference evidence="6" key="1">
    <citation type="journal article" date="2017" name="Nature">
        <title>The sunflower genome provides insights into oil metabolism, flowering and Asterid evolution.</title>
        <authorList>
            <person name="Badouin H."/>
            <person name="Gouzy J."/>
            <person name="Grassa C.J."/>
            <person name="Murat F."/>
            <person name="Staton S.E."/>
            <person name="Cottret L."/>
            <person name="Lelandais-Briere C."/>
            <person name="Owens G.L."/>
            <person name="Carrere S."/>
            <person name="Mayjonade B."/>
            <person name="Legrand L."/>
            <person name="Gill N."/>
            <person name="Kane N.C."/>
            <person name="Bowers J.E."/>
            <person name="Hubner S."/>
            <person name="Bellec A."/>
            <person name="Berard A."/>
            <person name="Berges H."/>
            <person name="Blanchet N."/>
            <person name="Boniface M.C."/>
            <person name="Brunel D."/>
            <person name="Catrice O."/>
            <person name="Chaidir N."/>
            <person name="Claudel C."/>
            <person name="Donnadieu C."/>
            <person name="Faraut T."/>
            <person name="Fievet G."/>
            <person name="Helmstetter N."/>
            <person name="King M."/>
            <person name="Knapp S.J."/>
            <person name="Lai Z."/>
            <person name="Le Paslier M.C."/>
            <person name="Lippi Y."/>
            <person name="Lorenzon L."/>
            <person name="Mandel J.R."/>
            <person name="Marage G."/>
            <person name="Marchand G."/>
            <person name="Marquand E."/>
            <person name="Bret-Mestries E."/>
            <person name="Morien E."/>
            <person name="Nambeesan S."/>
            <person name="Nguyen T."/>
            <person name="Pegot-Espagnet P."/>
            <person name="Pouilly N."/>
            <person name="Raftis F."/>
            <person name="Sallet E."/>
            <person name="Schiex T."/>
            <person name="Thomas J."/>
            <person name="Vandecasteele C."/>
            <person name="Vares D."/>
            <person name="Vear F."/>
            <person name="Vautrin S."/>
            <person name="Crespi M."/>
            <person name="Mangin B."/>
            <person name="Burke J.M."/>
            <person name="Salse J."/>
            <person name="Munos S."/>
            <person name="Vincourt P."/>
            <person name="Rieseberg L.H."/>
            <person name="Langlade N.B."/>
        </authorList>
    </citation>
    <scope>NUCLEOTIDE SEQUENCE</scope>
    <source>
        <tissue evidence="6">Leaves</tissue>
    </source>
</reference>
<evidence type="ECO:0000256" key="1">
    <source>
        <dbReference type="ARBA" id="ARBA00022723"/>
    </source>
</evidence>
<evidence type="ECO:0000256" key="3">
    <source>
        <dbReference type="ARBA" id="ARBA00022833"/>
    </source>
</evidence>
<feature type="domain" description="RING-type" evidence="5">
    <location>
        <begin position="69"/>
        <end position="112"/>
    </location>
</feature>
<dbReference type="Pfam" id="PF13639">
    <property type="entry name" value="zf-RING_2"/>
    <property type="match status" value="1"/>
</dbReference>
<organism evidence="6 7">
    <name type="scientific">Helianthus annuus</name>
    <name type="common">Common sunflower</name>
    <dbReference type="NCBI Taxonomy" id="4232"/>
    <lineage>
        <taxon>Eukaryota</taxon>
        <taxon>Viridiplantae</taxon>
        <taxon>Streptophyta</taxon>
        <taxon>Embryophyta</taxon>
        <taxon>Tracheophyta</taxon>
        <taxon>Spermatophyta</taxon>
        <taxon>Magnoliopsida</taxon>
        <taxon>eudicotyledons</taxon>
        <taxon>Gunneridae</taxon>
        <taxon>Pentapetalae</taxon>
        <taxon>asterids</taxon>
        <taxon>campanulids</taxon>
        <taxon>Asterales</taxon>
        <taxon>Asteraceae</taxon>
        <taxon>Asteroideae</taxon>
        <taxon>Heliantheae alliance</taxon>
        <taxon>Heliantheae</taxon>
        <taxon>Helianthus</taxon>
    </lineage>
</organism>
<dbReference type="AlphaFoldDB" id="A0A9K3J0B4"/>
<comment type="caution">
    <text evidence="6">The sequence shown here is derived from an EMBL/GenBank/DDBJ whole genome shotgun (WGS) entry which is preliminary data.</text>
</comment>
<accession>A0A9K3J0B4</accession>
<protein>
    <submittedName>
        <fullName evidence="6">Chromatin regulator PHD family</fullName>
    </submittedName>
</protein>
<evidence type="ECO:0000256" key="4">
    <source>
        <dbReference type="PROSITE-ProRule" id="PRU00175"/>
    </source>
</evidence>